<gene>
    <name evidence="2" type="ORF">M878_30285</name>
</gene>
<feature type="region of interest" description="Disordered" evidence="1">
    <location>
        <begin position="103"/>
        <end position="125"/>
    </location>
</feature>
<sequence length="125" mass="12983">MRKLIAADPPVRVLYKPHPFTGTVSKEADAAHRRITALVEKAAAERAADPRFTAGRAAQATATADLARIEARIADLTGKGADSKGDEAEATRDGIVDVAKHQEIAGCAPSGTPPTGAPSRRTSTV</sequence>
<dbReference type="EMBL" id="AWQX01000264">
    <property type="protein sequence ID" value="EST24520.1"/>
    <property type="molecule type" value="Genomic_DNA"/>
</dbReference>
<proteinExistence type="predicted"/>
<dbReference type="HOGENOM" id="CLU_1991466_0_0_11"/>
<dbReference type="PATRIC" id="fig|1352936.5.peg.6312"/>
<keyword evidence="3" id="KW-1185">Reference proteome</keyword>
<dbReference type="Proteomes" id="UP000017984">
    <property type="component" value="Chromosome"/>
</dbReference>
<protein>
    <submittedName>
        <fullName evidence="2">Uncharacterized protein</fullName>
    </submittedName>
</protein>
<accession>V6JX59</accession>
<reference evidence="2 3" key="1">
    <citation type="journal article" date="2014" name="Genome Announc.">
        <title>Draft Genome Sequence of Streptomyces roseochromogenes subsp. oscitans DS 12.976, Producer of the Aminocoumarin Antibiotic Clorobiocin.</title>
        <authorList>
            <person name="Ruckert C."/>
            <person name="Kalinowski J."/>
            <person name="Heide L."/>
            <person name="Apel A.K."/>
        </authorList>
    </citation>
    <scope>NUCLEOTIDE SEQUENCE [LARGE SCALE GENOMIC DNA]</scope>
    <source>
        <strain evidence="2 3">DS 12.976</strain>
    </source>
</reference>
<evidence type="ECO:0000313" key="3">
    <source>
        <dbReference type="Proteomes" id="UP000017984"/>
    </source>
</evidence>
<comment type="caution">
    <text evidence="2">The sequence shown here is derived from an EMBL/GenBank/DDBJ whole genome shotgun (WGS) entry which is preliminary data.</text>
</comment>
<evidence type="ECO:0000256" key="1">
    <source>
        <dbReference type="SAM" id="MobiDB-lite"/>
    </source>
</evidence>
<name>V6JX59_STRRC</name>
<organism evidence="2 3">
    <name type="scientific">Streptomyces roseochromogenus subsp. oscitans DS 12.976</name>
    <dbReference type="NCBI Taxonomy" id="1352936"/>
    <lineage>
        <taxon>Bacteria</taxon>
        <taxon>Bacillati</taxon>
        <taxon>Actinomycetota</taxon>
        <taxon>Actinomycetes</taxon>
        <taxon>Kitasatosporales</taxon>
        <taxon>Streptomycetaceae</taxon>
        <taxon>Streptomyces</taxon>
    </lineage>
</organism>
<evidence type="ECO:0000313" key="2">
    <source>
        <dbReference type="EMBL" id="EST24520.1"/>
    </source>
</evidence>
<dbReference type="AlphaFoldDB" id="V6JX59"/>
<dbReference type="STRING" id="1352936.M878_30285"/>